<dbReference type="Pfam" id="PF00593">
    <property type="entry name" value="TonB_dep_Rec_b-barrel"/>
    <property type="match status" value="1"/>
</dbReference>
<dbReference type="EMBL" id="BARS01009574">
    <property type="protein sequence ID" value="GAF76587.1"/>
    <property type="molecule type" value="Genomic_DNA"/>
</dbReference>
<dbReference type="GO" id="GO:0009279">
    <property type="term" value="C:cell outer membrane"/>
    <property type="evidence" value="ECO:0007669"/>
    <property type="project" value="UniProtKB-SubCell"/>
</dbReference>
<evidence type="ECO:0000256" key="4">
    <source>
        <dbReference type="ARBA" id="ARBA00023077"/>
    </source>
</evidence>
<organism evidence="8">
    <name type="scientific">marine sediment metagenome</name>
    <dbReference type="NCBI Taxonomy" id="412755"/>
    <lineage>
        <taxon>unclassified sequences</taxon>
        <taxon>metagenomes</taxon>
        <taxon>ecological metagenomes</taxon>
    </lineage>
</organism>
<dbReference type="InterPro" id="IPR039426">
    <property type="entry name" value="TonB-dep_rcpt-like"/>
</dbReference>
<keyword evidence="3" id="KW-0812">Transmembrane</keyword>
<dbReference type="AlphaFoldDB" id="X0SL45"/>
<dbReference type="PROSITE" id="PS52016">
    <property type="entry name" value="TONB_DEPENDENT_REC_3"/>
    <property type="match status" value="1"/>
</dbReference>
<evidence type="ECO:0000256" key="5">
    <source>
        <dbReference type="ARBA" id="ARBA00023136"/>
    </source>
</evidence>
<evidence type="ECO:0000256" key="3">
    <source>
        <dbReference type="ARBA" id="ARBA00022692"/>
    </source>
</evidence>
<comment type="caution">
    <text evidence="8">The sequence shown here is derived from an EMBL/GenBank/DDBJ whole genome shotgun (WGS) entry which is preliminary data.</text>
</comment>
<evidence type="ECO:0000256" key="2">
    <source>
        <dbReference type="ARBA" id="ARBA00022448"/>
    </source>
</evidence>
<proteinExistence type="predicted"/>
<feature type="non-terminal residue" evidence="8">
    <location>
        <position position="1"/>
    </location>
</feature>
<dbReference type="SUPFAM" id="SSF56935">
    <property type="entry name" value="Porins"/>
    <property type="match status" value="1"/>
</dbReference>
<dbReference type="Gene3D" id="2.40.170.20">
    <property type="entry name" value="TonB-dependent receptor, beta-barrel domain"/>
    <property type="match status" value="1"/>
</dbReference>
<protein>
    <recommendedName>
        <fullName evidence="7">TonB-dependent receptor-like beta-barrel domain-containing protein</fullName>
    </recommendedName>
</protein>
<gene>
    <name evidence="8" type="ORF">S01H1_17983</name>
</gene>
<keyword evidence="5" id="KW-0472">Membrane</keyword>
<evidence type="ECO:0000259" key="7">
    <source>
        <dbReference type="Pfam" id="PF00593"/>
    </source>
</evidence>
<reference evidence="8" key="1">
    <citation type="journal article" date="2014" name="Front. Microbiol.">
        <title>High frequency of phylogenetically diverse reductive dehalogenase-homologous genes in deep subseafloor sedimentary metagenomes.</title>
        <authorList>
            <person name="Kawai M."/>
            <person name="Futagami T."/>
            <person name="Toyoda A."/>
            <person name="Takaki Y."/>
            <person name="Nishi S."/>
            <person name="Hori S."/>
            <person name="Arai W."/>
            <person name="Tsubouchi T."/>
            <person name="Morono Y."/>
            <person name="Uchiyama I."/>
            <person name="Ito T."/>
            <person name="Fujiyama A."/>
            <person name="Inagaki F."/>
            <person name="Takami H."/>
        </authorList>
    </citation>
    <scope>NUCLEOTIDE SEQUENCE</scope>
    <source>
        <strain evidence="8">Expedition CK06-06</strain>
    </source>
</reference>
<accession>X0SL45</accession>
<dbReference type="InterPro" id="IPR036942">
    <property type="entry name" value="Beta-barrel_TonB_sf"/>
</dbReference>
<feature type="domain" description="TonB-dependent receptor-like beta-barrel" evidence="7">
    <location>
        <begin position="2"/>
        <end position="158"/>
    </location>
</feature>
<evidence type="ECO:0000256" key="6">
    <source>
        <dbReference type="ARBA" id="ARBA00023237"/>
    </source>
</evidence>
<sequence length="338" mass="37177">QSYFYPAVGLTWLINETFQLPAVINFAKVRGSYTYVGNEVPFNRINPQHTINAGGGVNRNTQTPFTDLKPELITSKEVGLDMRFFLGRLGFDFTYYHITSNDQFLSLPAPSGSGYTTYFVNAGEIINKGIELTLTARPVATSGLQWNTAFNFSKNTNDVVEIHPDLGAINMGVSEKVAIRFVEGGSMGDLYTSAFLRDDQGKIIVTDEGAPRRMTTMELMGNVEPDWSLGWNNNLTFGNFTVNLLINSKMGGVVVSQTEAMLDGYGVSKRTGDARDAGGLAVDAVTEEGTAVSTVDPETWFLQTGGRNGIMEWYVYDRTNIRLSQLALSYTLNLRESG</sequence>
<keyword evidence="4" id="KW-0798">TonB box</keyword>
<feature type="non-terminal residue" evidence="8">
    <location>
        <position position="338"/>
    </location>
</feature>
<comment type="subcellular location">
    <subcellularLocation>
        <location evidence="1">Cell outer membrane</location>
        <topology evidence="1">Multi-pass membrane protein</topology>
    </subcellularLocation>
</comment>
<evidence type="ECO:0000313" key="8">
    <source>
        <dbReference type="EMBL" id="GAF76587.1"/>
    </source>
</evidence>
<keyword evidence="6" id="KW-0998">Cell outer membrane</keyword>
<evidence type="ECO:0000256" key="1">
    <source>
        <dbReference type="ARBA" id="ARBA00004571"/>
    </source>
</evidence>
<keyword evidence="2" id="KW-0813">Transport</keyword>
<dbReference type="InterPro" id="IPR000531">
    <property type="entry name" value="Beta-barrel_TonB"/>
</dbReference>
<name>X0SL45_9ZZZZ</name>